<dbReference type="AlphaFoldDB" id="M8BVF3"/>
<keyword evidence="9 11" id="KW-1133">Transmembrane helix</keyword>
<evidence type="ECO:0000256" key="2">
    <source>
        <dbReference type="ARBA" id="ARBA00004477"/>
    </source>
</evidence>
<reference evidence="12" key="1">
    <citation type="submission" date="2015-06" db="UniProtKB">
        <authorList>
            <consortium name="EnsemblPlants"/>
        </authorList>
    </citation>
    <scope>IDENTIFICATION</scope>
</reference>
<dbReference type="PANTHER" id="PTHR10705:SF0">
    <property type="entry name" value="DOLICHYL-DIPHOSPHOOLIGOSACCHARIDE--PROTEIN GLYCOSYLTRANSFERASE SUBUNIT DAD1"/>
    <property type="match status" value="1"/>
</dbReference>
<dbReference type="Pfam" id="PF02109">
    <property type="entry name" value="DAD"/>
    <property type="match status" value="1"/>
</dbReference>
<comment type="pathway">
    <text evidence="3 11">Protein modification; protein glycosylation.</text>
</comment>
<evidence type="ECO:0000256" key="6">
    <source>
        <dbReference type="ARBA" id="ARBA00022692"/>
    </source>
</evidence>
<comment type="subunit">
    <text evidence="5 11">Component of the oligosaccharyltransferase (OST) complex.</text>
</comment>
<evidence type="ECO:0000256" key="7">
    <source>
        <dbReference type="ARBA" id="ARBA00022703"/>
    </source>
</evidence>
<feature type="transmembrane region" description="Helical" evidence="11">
    <location>
        <begin position="116"/>
        <end position="134"/>
    </location>
</feature>
<evidence type="ECO:0000256" key="4">
    <source>
        <dbReference type="ARBA" id="ARBA00009386"/>
    </source>
</evidence>
<evidence type="ECO:0000313" key="12">
    <source>
        <dbReference type="EnsemblPlants" id="EMT25944"/>
    </source>
</evidence>
<keyword evidence="10 11" id="KW-0472">Membrane</keyword>
<keyword evidence="6 11" id="KW-0812">Transmembrane</keyword>
<evidence type="ECO:0000256" key="11">
    <source>
        <dbReference type="RuleBase" id="RU361136"/>
    </source>
</evidence>
<comment type="similarity">
    <text evidence="4 11">Belongs to the DAD/OST2 family.</text>
</comment>
<comment type="function">
    <text evidence="1 11">Subunit of the oligosaccharyl transferase (OST) complex that catalyzes the initial transfer of a defined glycan (Glc(3)Man(9)GlcNAc(2) in eukaryotes) from the lipid carrier dolichol-pyrophosphate to an asparagine residue within an Asn-X-Ser/Thr consensus motif in nascent polypeptide chains, the first step in protein N-glycosylation. N-glycosylation occurs cotranslationally and the complex associates with the Sec61 complex at the channel-forming translocon complex that mediates protein translocation across the endoplasmic reticulum (ER). All subunits are required for a maximal enzyme activity.</text>
</comment>
<dbReference type="InterPro" id="IPR003038">
    <property type="entry name" value="DAD/Ost2"/>
</dbReference>
<evidence type="ECO:0000256" key="10">
    <source>
        <dbReference type="ARBA" id="ARBA00023136"/>
    </source>
</evidence>
<evidence type="ECO:0000256" key="8">
    <source>
        <dbReference type="ARBA" id="ARBA00022824"/>
    </source>
</evidence>
<dbReference type="GO" id="GO:0008250">
    <property type="term" value="C:oligosaccharyltransferase complex"/>
    <property type="evidence" value="ECO:0007669"/>
    <property type="project" value="InterPro"/>
</dbReference>
<dbReference type="GO" id="GO:0006487">
    <property type="term" value="P:protein N-linked glycosylation"/>
    <property type="evidence" value="ECO:0007669"/>
    <property type="project" value="TreeGrafter"/>
</dbReference>
<dbReference type="PANTHER" id="PTHR10705">
    <property type="entry name" value="DOLICHYL-DIPHOSPHOOLIGOSACCHARIDE--PROTEIN GLYCOSYLTRANSFERASE SUBUNIT DAD1"/>
    <property type="match status" value="1"/>
</dbReference>
<dbReference type="EnsemblPlants" id="EMT25944">
    <property type="protein sequence ID" value="EMT25944"/>
    <property type="gene ID" value="F775_30371"/>
</dbReference>
<evidence type="ECO:0000256" key="1">
    <source>
        <dbReference type="ARBA" id="ARBA00002791"/>
    </source>
</evidence>
<name>M8BVF3_AEGTA</name>
<protein>
    <recommendedName>
        <fullName evidence="11">Dolichyl-diphosphooligosaccharide--protein glycosyltransferase subunit DAD1</fullName>
        <shortName evidence="11">Oligosaccharyl transferase subunit DAD1</shortName>
    </recommendedName>
</protein>
<comment type="subcellular location">
    <subcellularLocation>
        <location evidence="2 11">Endoplasmic reticulum membrane</location>
        <topology evidence="2 11">Multi-pass membrane protein</topology>
    </subcellularLocation>
</comment>
<feature type="transmembrane region" description="Helical" evidence="11">
    <location>
        <begin position="180"/>
        <end position="198"/>
    </location>
</feature>
<sequence length="199" mass="21847">MLGYKSLWNTLSLLRAVKENKHFEINGLKSQGRLGPEIAPSTPIGAINRRKEKENPKPKLPELAILTSESSRRRLHSTARSGEARMPKPAGDAKLLIQSLTKAYAATPTNLKIIDLYVVFAVATALVQVVYMGIVGSFPFNSFLSGVLSCIGTAVLGVCLRIQVNKDNKEFKDLPPERAFADFVLCNLVLHLVIMNFLG</sequence>
<organism evidence="12">
    <name type="scientific">Aegilops tauschii</name>
    <name type="common">Tausch's goatgrass</name>
    <name type="synonym">Aegilops squarrosa</name>
    <dbReference type="NCBI Taxonomy" id="37682"/>
    <lineage>
        <taxon>Eukaryota</taxon>
        <taxon>Viridiplantae</taxon>
        <taxon>Streptophyta</taxon>
        <taxon>Embryophyta</taxon>
        <taxon>Tracheophyta</taxon>
        <taxon>Spermatophyta</taxon>
        <taxon>Magnoliopsida</taxon>
        <taxon>Liliopsida</taxon>
        <taxon>Poales</taxon>
        <taxon>Poaceae</taxon>
        <taxon>BOP clade</taxon>
        <taxon>Pooideae</taxon>
        <taxon>Triticodae</taxon>
        <taxon>Triticeae</taxon>
        <taxon>Triticinae</taxon>
        <taxon>Aegilops</taxon>
    </lineage>
</organism>
<feature type="transmembrane region" description="Helical" evidence="11">
    <location>
        <begin position="140"/>
        <end position="160"/>
    </location>
</feature>
<keyword evidence="7" id="KW-0053">Apoptosis</keyword>
<dbReference type="UniPathway" id="UPA00378"/>
<keyword evidence="8 11" id="KW-0256">Endoplasmic reticulum</keyword>
<evidence type="ECO:0000256" key="5">
    <source>
        <dbReference type="ARBA" id="ARBA00011157"/>
    </source>
</evidence>
<proteinExistence type="inferred from homology"/>
<accession>M8BVF3</accession>
<evidence type="ECO:0000256" key="9">
    <source>
        <dbReference type="ARBA" id="ARBA00022989"/>
    </source>
</evidence>
<evidence type="ECO:0000256" key="3">
    <source>
        <dbReference type="ARBA" id="ARBA00004922"/>
    </source>
</evidence>